<dbReference type="InterPro" id="IPR004433">
    <property type="entry name" value="MenaQ_synth_MenD"/>
</dbReference>
<dbReference type="CDD" id="cd07037">
    <property type="entry name" value="TPP_PYR_MenD"/>
    <property type="match status" value="1"/>
</dbReference>
<dbReference type="HAMAP" id="MF_01659">
    <property type="entry name" value="MenD"/>
    <property type="match status" value="1"/>
</dbReference>
<accession>A0A4R1HIF7</accession>
<dbReference type="Pfam" id="PF02776">
    <property type="entry name" value="TPP_enzyme_N"/>
    <property type="match status" value="1"/>
</dbReference>
<comment type="pathway">
    <text evidence="6">Quinol/quinone metabolism; menaquinone biosynthesis.</text>
</comment>
<keyword evidence="1 6" id="KW-0808">Transferase</keyword>
<comment type="pathway">
    <text evidence="6">Quinol/quinone metabolism; 1,4-dihydroxy-2-naphthoate biosynthesis; 1,4-dihydroxy-2-naphthoate from chorismate: step 2/7.</text>
</comment>
<keyword evidence="6" id="KW-0474">Menaquinone biosynthesis</keyword>
<evidence type="ECO:0000313" key="8">
    <source>
        <dbReference type="EMBL" id="TCK20225.1"/>
    </source>
</evidence>
<dbReference type="UniPathway" id="UPA00079"/>
<evidence type="ECO:0000256" key="3">
    <source>
        <dbReference type="ARBA" id="ARBA00022842"/>
    </source>
</evidence>
<dbReference type="InterPro" id="IPR029061">
    <property type="entry name" value="THDP-binding"/>
</dbReference>
<evidence type="ECO:0000313" key="9">
    <source>
        <dbReference type="Proteomes" id="UP000295560"/>
    </source>
</evidence>
<dbReference type="GO" id="GO:0070204">
    <property type="term" value="F:2-succinyl-5-enolpyruvyl-6-hydroxy-3-cyclohexene-1-carboxylic-acid synthase activity"/>
    <property type="evidence" value="ECO:0007669"/>
    <property type="project" value="UniProtKB-UniRule"/>
</dbReference>
<dbReference type="EMBL" id="SMFZ01000002">
    <property type="protein sequence ID" value="TCK20225.1"/>
    <property type="molecule type" value="Genomic_DNA"/>
</dbReference>
<evidence type="ECO:0000256" key="2">
    <source>
        <dbReference type="ARBA" id="ARBA00022723"/>
    </source>
</evidence>
<dbReference type="UniPathway" id="UPA01057">
    <property type="reaction ID" value="UER00164"/>
</dbReference>
<dbReference type="SUPFAM" id="SSF52518">
    <property type="entry name" value="Thiamin diphosphate-binding fold (THDP-binding)"/>
    <property type="match status" value="2"/>
</dbReference>
<dbReference type="GO" id="GO:0030145">
    <property type="term" value="F:manganese ion binding"/>
    <property type="evidence" value="ECO:0007669"/>
    <property type="project" value="UniProtKB-UniRule"/>
</dbReference>
<comment type="cofactor">
    <cofactor evidence="6">
        <name>Mg(2+)</name>
        <dbReference type="ChEBI" id="CHEBI:18420"/>
    </cofactor>
    <cofactor evidence="6">
        <name>Mn(2+)</name>
        <dbReference type="ChEBI" id="CHEBI:29035"/>
    </cofactor>
</comment>
<keyword evidence="2 6" id="KW-0479">Metal-binding</keyword>
<gene>
    <name evidence="6" type="primary">menD</name>
    <name evidence="8" type="ORF">EV378_4176</name>
</gene>
<organism evidence="8 9">
    <name type="scientific">Pseudonocardia endophytica</name>
    <dbReference type="NCBI Taxonomy" id="401976"/>
    <lineage>
        <taxon>Bacteria</taxon>
        <taxon>Bacillati</taxon>
        <taxon>Actinomycetota</taxon>
        <taxon>Actinomycetes</taxon>
        <taxon>Pseudonocardiales</taxon>
        <taxon>Pseudonocardiaceae</taxon>
        <taxon>Pseudonocardia</taxon>
    </lineage>
</organism>
<protein>
    <recommendedName>
        <fullName evidence="6">2-succinyl-5-enolpyruvyl-6-hydroxy-3-cyclohexene-1-carboxylate synthase</fullName>
        <shortName evidence="6">SEPHCHC synthase</shortName>
        <ecNumber evidence="6">2.2.1.9</ecNumber>
    </recommendedName>
    <alternativeName>
        <fullName evidence="6">Menaquinone biosynthesis protein MenD</fullName>
    </alternativeName>
</protein>
<comment type="catalytic activity">
    <reaction evidence="6">
        <text>isochorismate + 2-oxoglutarate + H(+) = 5-enolpyruvoyl-6-hydroxy-2-succinyl-cyclohex-3-ene-1-carboxylate + CO2</text>
        <dbReference type="Rhea" id="RHEA:25593"/>
        <dbReference type="ChEBI" id="CHEBI:15378"/>
        <dbReference type="ChEBI" id="CHEBI:16526"/>
        <dbReference type="ChEBI" id="CHEBI:16810"/>
        <dbReference type="ChEBI" id="CHEBI:29780"/>
        <dbReference type="ChEBI" id="CHEBI:58818"/>
        <dbReference type="EC" id="2.2.1.9"/>
    </reaction>
</comment>
<comment type="similarity">
    <text evidence="6">Belongs to the TPP enzyme family. MenD subfamily.</text>
</comment>
<dbReference type="Gene3D" id="3.40.50.970">
    <property type="match status" value="2"/>
</dbReference>
<evidence type="ECO:0000256" key="4">
    <source>
        <dbReference type="ARBA" id="ARBA00023052"/>
    </source>
</evidence>
<dbReference type="PANTHER" id="PTHR42916:SF1">
    <property type="entry name" value="PROTEIN PHYLLO, CHLOROPLASTIC"/>
    <property type="match status" value="1"/>
</dbReference>
<evidence type="ECO:0000256" key="5">
    <source>
        <dbReference type="ARBA" id="ARBA00023211"/>
    </source>
</evidence>
<comment type="cofactor">
    <cofactor evidence="6">
        <name>thiamine diphosphate</name>
        <dbReference type="ChEBI" id="CHEBI:58937"/>
    </cofactor>
    <text evidence="6">Binds 1 thiamine pyrophosphate per subunit.</text>
</comment>
<comment type="subunit">
    <text evidence="6">Homodimer.</text>
</comment>
<dbReference type="NCBIfam" id="TIGR00173">
    <property type="entry name" value="menD"/>
    <property type="match status" value="1"/>
</dbReference>
<dbReference type="InterPro" id="IPR012001">
    <property type="entry name" value="Thiamin_PyroP_enz_TPP-bd_dom"/>
</dbReference>
<dbReference type="PIRSF" id="PIRSF004983">
    <property type="entry name" value="MenD"/>
    <property type="match status" value="1"/>
</dbReference>
<name>A0A4R1HIF7_PSEEN</name>
<dbReference type="AlphaFoldDB" id="A0A4R1HIF7"/>
<keyword evidence="5 6" id="KW-0464">Manganese</keyword>
<dbReference type="CDD" id="cd02009">
    <property type="entry name" value="TPP_SHCHC_synthase"/>
    <property type="match status" value="1"/>
</dbReference>
<reference evidence="8 9" key="1">
    <citation type="submission" date="2019-03" db="EMBL/GenBank/DDBJ databases">
        <title>Sequencing the genomes of 1000 actinobacteria strains.</title>
        <authorList>
            <person name="Klenk H.-P."/>
        </authorList>
    </citation>
    <scope>NUCLEOTIDE SEQUENCE [LARGE SCALE GENOMIC DNA]</scope>
    <source>
        <strain evidence="8 9">DSM 44969</strain>
    </source>
</reference>
<keyword evidence="4 6" id="KW-0786">Thiamine pyrophosphate</keyword>
<evidence type="ECO:0000256" key="6">
    <source>
        <dbReference type="HAMAP-Rule" id="MF_01659"/>
    </source>
</evidence>
<keyword evidence="9" id="KW-1185">Reference proteome</keyword>
<proteinExistence type="inferred from homology"/>
<dbReference type="Gene3D" id="3.40.50.1220">
    <property type="entry name" value="TPP-binding domain"/>
    <property type="match status" value="1"/>
</dbReference>
<dbReference type="GO" id="GO:0030976">
    <property type="term" value="F:thiamine pyrophosphate binding"/>
    <property type="evidence" value="ECO:0007669"/>
    <property type="project" value="UniProtKB-UniRule"/>
</dbReference>
<dbReference type="PANTHER" id="PTHR42916">
    <property type="entry name" value="2-SUCCINYL-5-ENOLPYRUVYL-6-HYDROXY-3-CYCLOHEXENE-1-CARBOXYLATE SYNTHASE"/>
    <property type="match status" value="1"/>
</dbReference>
<comment type="function">
    <text evidence="6">Catalyzes the thiamine diphosphate-dependent decarboxylation of 2-oxoglutarate and the subsequent addition of the resulting succinic semialdehyde-thiamine pyrophosphate anion to isochorismate to yield 2-succinyl-5-enolpyruvyl-6-hydroxy-3-cyclohexene-1-carboxylate (SEPHCHC).</text>
</comment>
<dbReference type="Proteomes" id="UP000295560">
    <property type="component" value="Unassembled WGS sequence"/>
</dbReference>
<dbReference type="GO" id="GO:0000287">
    <property type="term" value="F:magnesium ion binding"/>
    <property type="evidence" value="ECO:0007669"/>
    <property type="project" value="UniProtKB-UniRule"/>
</dbReference>
<feature type="domain" description="Thiamine pyrophosphate enzyme N-terminal TPP-binding" evidence="7">
    <location>
        <begin position="8"/>
        <end position="124"/>
    </location>
</feature>
<keyword evidence="3 6" id="KW-0460">Magnesium</keyword>
<dbReference type="GO" id="GO:0009234">
    <property type="term" value="P:menaquinone biosynthetic process"/>
    <property type="evidence" value="ECO:0007669"/>
    <property type="project" value="UniProtKB-UniRule"/>
</dbReference>
<dbReference type="EC" id="2.2.1.9" evidence="6"/>
<comment type="caution">
    <text evidence="8">The sequence shown here is derived from an EMBL/GenBank/DDBJ whole genome shotgun (WGS) entry which is preliminary data.</text>
</comment>
<sequence length="538" mass="54724">MAGTSTALARMVVDELARCGVRDAVLCPGSRNAPLAFALHDADATGRIRLHVRTDERTAGFLALGLALGSGRPVPVAVTSGTAAANLHPAVLEALHSGVALLAVTADRPPELVGTGASQTIAQAGIFGGAVRWAGAADRAAGPRTRSAVVRAVVAATGRSGTPPGPVHLNLPFTEPLVPGPDDGPVPDGRAGDRPWTDVTAVHRTPAPLPLDPEARTVVVAGSGGADVDLPGDVPVVAEPSSPLWPRALRTGPWLAGRADLRPDQVVVVGRPTLHRDVMRLLGDPEIAVYAAAGPQGEPWADVPGSVRAVGAVPALRPPAGFTARWRDADAAASVVLDKAFAAGDATVGLRLARDLVAAQPDGTQLVLGSSNPVRDVALGAAPRTGVTVRANRGVAGIDGTVSTAVGAALVHDGPTVALLGDLTLLHDTTGLYLGPDEPRPDLTLVVLNDDGGGIFHLLEQGGPEHARAFERVFGTPTGVDLGALATAAGIAHTVSDGRQEDLVAHAGQGIRITEVRAGRDGLRAAHASLRRAIRDGE</sequence>
<evidence type="ECO:0000256" key="1">
    <source>
        <dbReference type="ARBA" id="ARBA00022679"/>
    </source>
</evidence>
<evidence type="ECO:0000259" key="7">
    <source>
        <dbReference type="Pfam" id="PF02776"/>
    </source>
</evidence>